<dbReference type="Gene3D" id="3.30.200.20">
    <property type="entry name" value="Phosphorylase Kinase, domain 1"/>
    <property type="match status" value="1"/>
</dbReference>
<dbReference type="FunFam" id="3.30.200.20:FF:000359">
    <property type="entry name" value="myosin light chain kinase 2, skeletal/cardiac muscle"/>
    <property type="match status" value="1"/>
</dbReference>
<dbReference type="GO" id="GO:0004687">
    <property type="term" value="F:myosin light chain kinase activity"/>
    <property type="evidence" value="ECO:0007669"/>
    <property type="project" value="UniProtKB-EC"/>
</dbReference>
<dbReference type="Proteomes" id="UP000525158">
    <property type="component" value="Unassembled WGS sequence"/>
</dbReference>
<feature type="compositionally biased region" description="Low complexity" evidence="16">
    <location>
        <begin position="23"/>
        <end position="35"/>
    </location>
</feature>
<reference evidence="18 19" key="1">
    <citation type="submission" date="2019-09" db="EMBL/GenBank/DDBJ databases">
        <title>Bird 10,000 Genomes (B10K) Project - Family phase.</title>
        <authorList>
            <person name="Zhang G."/>
        </authorList>
    </citation>
    <scope>NUCLEOTIDE SEQUENCE [LARGE SCALE GENOMIC DNA]</scope>
    <source>
        <strain evidence="18">B10K-DU-002-36</strain>
        <tissue evidence="18">Muscle</tissue>
    </source>
</reference>
<evidence type="ECO:0000256" key="15">
    <source>
        <dbReference type="PROSITE-ProRule" id="PRU10141"/>
    </source>
</evidence>
<feature type="non-terminal residue" evidence="18">
    <location>
        <position position="1"/>
    </location>
</feature>
<feature type="region of interest" description="Disordered" evidence="16">
    <location>
        <begin position="1"/>
        <end position="547"/>
    </location>
</feature>
<dbReference type="GO" id="GO:0005516">
    <property type="term" value="F:calmodulin binding"/>
    <property type="evidence" value="ECO:0007669"/>
    <property type="project" value="UniProtKB-KW"/>
</dbReference>
<dbReference type="GO" id="GO:0005524">
    <property type="term" value="F:ATP binding"/>
    <property type="evidence" value="ECO:0007669"/>
    <property type="project" value="UniProtKB-UniRule"/>
</dbReference>
<dbReference type="EC" id="2.7.11.18" evidence="4"/>
<proteinExistence type="inferred from homology"/>
<dbReference type="AlphaFoldDB" id="A0A7L1I943"/>
<evidence type="ECO:0000256" key="16">
    <source>
        <dbReference type="SAM" id="MobiDB-lite"/>
    </source>
</evidence>
<feature type="compositionally biased region" description="Basic and acidic residues" evidence="16">
    <location>
        <begin position="406"/>
        <end position="421"/>
    </location>
</feature>
<evidence type="ECO:0000256" key="3">
    <source>
        <dbReference type="ARBA" id="ARBA00011336"/>
    </source>
</evidence>
<gene>
    <name evidence="18" type="primary">Mylk2</name>
    <name evidence="18" type="ORF">RHIAFR_R03825</name>
</gene>
<feature type="compositionally biased region" description="Basic and acidic residues" evidence="16">
    <location>
        <begin position="47"/>
        <end position="57"/>
    </location>
</feature>
<dbReference type="PROSITE" id="PS50011">
    <property type="entry name" value="PROTEIN_KINASE_DOM"/>
    <property type="match status" value="1"/>
</dbReference>
<feature type="compositionally biased region" description="Basic and acidic residues" evidence="16">
    <location>
        <begin position="91"/>
        <end position="122"/>
    </location>
</feature>
<keyword evidence="13" id="KW-0112">Calmodulin-binding</keyword>
<dbReference type="SUPFAM" id="SSF56112">
    <property type="entry name" value="Protein kinase-like (PK-like)"/>
    <property type="match status" value="1"/>
</dbReference>
<protein>
    <recommendedName>
        <fullName evidence="5">Myosin light chain kinase 2, skeletal/cardiac muscle</fullName>
        <ecNumber evidence="4">2.7.11.18</ecNumber>
    </recommendedName>
</protein>
<evidence type="ECO:0000256" key="8">
    <source>
        <dbReference type="ARBA" id="ARBA00022553"/>
    </source>
</evidence>
<keyword evidence="19" id="KW-1185">Reference proteome</keyword>
<keyword evidence="9" id="KW-0808">Transferase</keyword>
<feature type="binding site" evidence="15">
    <location>
        <position position="612"/>
    </location>
    <ligand>
        <name>ATP</name>
        <dbReference type="ChEBI" id="CHEBI:30616"/>
    </ligand>
</feature>
<comment type="similarity">
    <text evidence="2">Belongs to the protein kinase superfamily. CAMK Ser/Thr protein kinase family.</text>
</comment>
<feature type="compositionally biased region" description="Basic and acidic residues" evidence="16">
    <location>
        <begin position="372"/>
        <end position="385"/>
    </location>
</feature>
<evidence type="ECO:0000256" key="11">
    <source>
        <dbReference type="ARBA" id="ARBA00022777"/>
    </source>
</evidence>
<dbReference type="GO" id="GO:0005737">
    <property type="term" value="C:cytoplasm"/>
    <property type="evidence" value="ECO:0007669"/>
    <property type="project" value="UniProtKB-SubCell"/>
</dbReference>
<evidence type="ECO:0000256" key="14">
    <source>
        <dbReference type="ARBA" id="ARBA00045834"/>
    </source>
</evidence>
<keyword evidence="12 15" id="KW-0067">ATP-binding</keyword>
<feature type="compositionally biased region" description="Basic and acidic residues" evidence="16">
    <location>
        <begin position="132"/>
        <end position="156"/>
    </location>
</feature>
<evidence type="ECO:0000256" key="4">
    <source>
        <dbReference type="ARBA" id="ARBA00012430"/>
    </source>
</evidence>
<dbReference type="EMBL" id="VXBO01000209">
    <property type="protein sequence ID" value="NXN34855.1"/>
    <property type="molecule type" value="Genomic_DNA"/>
</dbReference>
<organism evidence="18 19">
    <name type="scientific">Smutsornis africanus</name>
    <name type="common">Double-banded courser</name>
    <name type="synonym">Rhinoptilus africanus</name>
    <dbReference type="NCBI Taxonomy" id="240209"/>
    <lineage>
        <taxon>Eukaryota</taxon>
        <taxon>Metazoa</taxon>
        <taxon>Chordata</taxon>
        <taxon>Craniata</taxon>
        <taxon>Vertebrata</taxon>
        <taxon>Euteleostomi</taxon>
        <taxon>Archelosauria</taxon>
        <taxon>Archosauria</taxon>
        <taxon>Dinosauria</taxon>
        <taxon>Saurischia</taxon>
        <taxon>Theropoda</taxon>
        <taxon>Coelurosauria</taxon>
        <taxon>Aves</taxon>
        <taxon>Neognathae</taxon>
        <taxon>Neoaves</taxon>
        <taxon>Charadriiformes</taxon>
        <taxon>Glareolidae</taxon>
        <taxon>Rhinoptilus</taxon>
    </lineage>
</organism>
<comment type="subunit">
    <text evidence="3">May interact with centrin.</text>
</comment>
<evidence type="ECO:0000313" key="18">
    <source>
        <dbReference type="EMBL" id="NXN34855.1"/>
    </source>
</evidence>
<evidence type="ECO:0000259" key="17">
    <source>
        <dbReference type="PROSITE" id="PS50011"/>
    </source>
</evidence>
<keyword evidence="8" id="KW-0597">Phosphoprotein</keyword>
<evidence type="ECO:0000256" key="1">
    <source>
        <dbReference type="ARBA" id="ARBA00004496"/>
    </source>
</evidence>
<feature type="compositionally biased region" description="Gly residues" evidence="16">
    <location>
        <begin position="1"/>
        <end position="11"/>
    </location>
</feature>
<feature type="compositionally biased region" description="Basic and acidic residues" evidence="16">
    <location>
        <begin position="170"/>
        <end position="181"/>
    </location>
</feature>
<evidence type="ECO:0000256" key="5">
    <source>
        <dbReference type="ARBA" id="ARBA00019315"/>
    </source>
</evidence>
<accession>A0A7L1I943</accession>
<comment type="function">
    <text evidence="14">Implicated in the level of global muscle contraction and cardiac function. Phosphorylates a specific serine in the N-terminus of a myosin light chain.</text>
</comment>
<feature type="non-terminal residue" evidence="18">
    <location>
        <position position="897"/>
    </location>
</feature>
<evidence type="ECO:0000256" key="2">
    <source>
        <dbReference type="ARBA" id="ARBA00006692"/>
    </source>
</evidence>
<evidence type="ECO:0000256" key="7">
    <source>
        <dbReference type="ARBA" id="ARBA00022527"/>
    </source>
</evidence>
<keyword evidence="10 15" id="KW-0547">Nucleotide-binding</keyword>
<name>A0A7L1I943_SMUAF</name>
<evidence type="ECO:0000256" key="9">
    <source>
        <dbReference type="ARBA" id="ARBA00022679"/>
    </source>
</evidence>
<keyword evidence="6" id="KW-0963">Cytoplasm</keyword>
<evidence type="ECO:0000256" key="12">
    <source>
        <dbReference type="ARBA" id="ARBA00022840"/>
    </source>
</evidence>
<keyword evidence="7" id="KW-0723">Serine/threonine-protein kinase</keyword>
<evidence type="ECO:0000256" key="10">
    <source>
        <dbReference type="ARBA" id="ARBA00022741"/>
    </source>
</evidence>
<dbReference type="Gene3D" id="1.10.510.10">
    <property type="entry name" value="Transferase(Phosphotransferase) domain 1"/>
    <property type="match status" value="1"/>
</dbReference>
<feature type="compositionally biased region" description="Basic and acidic residues" evidence="16">
    <location>
        <begin position="263"/>
        <end position="274"/>
    </location>
</feature>
<dbReference type="InterPro" id="IPR000719">
    <property type="entry name" value="Prot_kinase_dom"/>
</dbReference>
<comment type="subcellular location">
    <subcellularLocation>
        <location evidence="1">Cytoplasm</location>
    </subcellularLocation>
</comment>
<dbReference type="PANTHER" id="PTHR24347">
    <property type="entry name" value="SERINE/THREONINE-PROTEIN KINASE"/>
    <property type="match status" value="1"/>
</dbReference>
<feature type="compositionally biased region" description="Low complexity" evidence="16">
    <location>
        <begin position="396"/>
        <end position="405"/>
    </location>
</feature>
<dbReference type="InterPro" id="IPR011009">
    <property type="entry name" value="Kinase-like_dom_sf"/>
</dbReference>
<feature type="compositionally biased region" description="Basic and acidic residues" evidence="16">
    <location>
        <begin position="319"/>
        <end position="360"/>
    </location>
</feature>
<comment type="caution">
    <text evidence="18">The sequence shown here is derived from an EMBL/GenBank/DDBJ whole genome shotgun (WGS) entry which is preliminary data.</text>
</comment>
<evidence type="ECO:0000256" key="13">
    <source>
        <dbReference type="ARBA" id="ARBA00022860"/>
    </source>
</evidence>
<feature type="compositionally biased region" description="Basic and acidic residues" evidence="16">
    <location>
        <begin position="282"/>
        <end position="312"/>
    </location>
</feature>
<dbReference type="InterPro" id="IPR017441">
    <property type="entry name" value="Protein_kinase_ATP_BS"/>
</dbReference>
<keyword evidence="11 18" id="KW-0418">Kinase</keyword>
<dbReference type="PROSITE" id="PS00108">
    <property type="entry name" value="PROTEIN_KINASE_ST"/>
    <property type="match status" value="1"/>
</dbReference>
<evidence type="ECO:0000313" key="19">
    <source>
        <dbReference type="Proteomes" id="UP000525158"/>
    </source>
</evidence>
<feature type="domain" description="Protein kinase" evidence="17">
    <location>
        <begin position="579"/>
        <end position="841"/>
    </location>
</feature>
<dbReference type="PROSITE" id="PS00107">
    <property type="entry name" value="PROTEIN_KINASE_ATP"/>
    <property type="match status" value="1"/>
</dbReference>
<sequence length="897" mass="95107">GSVPGTGGAGGTAPPEAEGRTTQPIPAAPQAVQPQGGTVPAATKMQDGGKDEPRQEKAPAAATAQDGGQAEPGKEKAVGEAGGGKALTVPEPRDGGKAAPSEKEASTAQHDEGQAASVEEKVSAAAGAQAGGKDEKDEPGKEEAPAIRQPEGEKAAPMEGKAPAVAAAQDEGKDKPREEKAPAVGEPNGGQTAPVEGKDPAAAEAQDKGKDKPRKDQIPGGLEAEGGGKAEPPGEKTPAPTEAEGGKAKPMEKTALAAAQAQDRGKEEPPKEKVPAAAKAQDAGKKAAKVEKTPADKKPAKEKAPSVAKEKTPVTVKAKNGEDKVVKAEKTPAVKKPQDGGKEEPEKEKAAAPAKEKATDAAKAQDGQKTVPKAEKAPAAKKPQDGEAGDGGQEPAETAAMAAAKAKGEGEKAAKVEETEKQQQPPKGPEPPRPALLQSLSCPATCQREEQSWAEMEMIPEETTAVEPREGSTQPSPALGDLQPSEPPIPAGSPGTPQERTLPSAVGQPPDPAGAAEQPGTVWQPSSTEAEPPPSPYLTPDFGKDDPFEILDDVPPPPAPFAHRIVTLRSTSISSQYNLSSKEILGGGKFGEVHTCTEKQTGLKLAAKVIRKQGAKDKEMVLLEIDVMNQLNHRNLIQLYDAIETPREIILFMEFVEGGELFERIIDDDYHLTEVDCMVFVRQICEGIRFMHHMRVLHLDLKPENILCVAATGHMVKIIDFGLARRYSLSPLALSLLPKLKVNFGTPEFLSPEVVNYEQVSYSTDMWSMGVITYMLLSGLSPFLGDNDTETLNNVLAANWYFDEETFESVSDEAKDFVSNLIIKEKSARMSAGQCLQHPWLNNLAEKAKRCNRQLKSQVLLKKYVMRRRWKKNFIGVCAANRFKKITSSGSLTALGV</sequence>
<dbReference type="Pfam" id="PF00069">
    <property type="entry name" value="Pkinase"/>
    <property type="match status" value="1"/>
</dbReference>
<evidence type="ECO:0000256" key="6">
    <source>
        <dbReference type="ARBA" id="ARBA00022490"/>
    </source>
</evidence>
<dbReference type="SMART" id="SM00220">
    <property type="entry name" value="S_TKc"/>
    <property type="match status" value="1"/>
</dbReference>
<feature type="compositionally biased region" description="Basic and acidic residues" evidence="16">
    <location>
        <begin position="196"/>
        <end position="217"/>
    </location>
</feature>
<dbReference type="FunFam" id="1.10.510.10:FF:000135">
    <property type="entry name" value="Putative myosin light chain kinase 3"/>
    <property type="match status" value="1"/>
</dbReference>
<dbReference type="InterPro" id="IPR008271">
    <property type="entry name" value="Ser/Thr_kinase_AS"/>
</dbReference>